<dbReference type="AlphaFoldDB" id="A0A0H5Q6P9"/>
<name>A0A0H5Q6P9_9ZZZZ</name>
<proteinExistence type="predicted"/>
<dbReference type="EMBL" id="LN854159">
    <property type="protein sequence ID" value="CRY97583.1"/>
    <property type="molecule type" value="Genomic_DNA"/>
</dbReference>
<accession>A0A0H5Q6P9</accession>
<evidence type="ECO:0000313" key="1">
    <source>
        <dbReference type="EMBL" id="CRY97583.1"/>
    </source>
</evidence>
<sequence length="77" mass="8411">MRLPIPNADGLALVQISGTADATEALFEALVSSTDWEPVTTIQATPIPWEDDTHAQTWAVYLRPKEDYGPSWPGDVS</sequence>
<keyword evidence="1" id="KW-0614">Plasmid</keyword>
<geneLocation type="plasmid" evidence="1">
    <name>pRGFK1654</name>
</geneLocation>
<reference evidence="1" key="1">
    <citation type="submission" date="2015-06" db="EMBL/GenBank/DDBJ databases">
        <authorList>
            <person name="Joergensen T."/>
        </authorList>
    </citation>
    <scope>NUCLEOTIDE SEQUENCE</scope>
    <source>
        <plasmid evidence="1">pRGFK1654</plasmid>
    </source>
</reference>
<protein>
    <submittedName>
        <fullName evidence="1">Uncharacterized protein</fullName>
    </submittedName>
</protein>
<reference evidence="1" key="2">
    <citation type="submission" date="2015-07" db="EMBL/GenBank/DDBJ databases">
        <title>Plasmids, circular viruses and viroids from rat gut.</title>
        <authorList>
            <person name="Jorgensen T.J."/>
            <person name="Hansen M.A."/>
            <person name="Xu Z."/>
            <person name="Tabak M.A."/>
            <person name="Sorensen S.J."/>
            <person name="Hansen L.H."/>
        </authorList>
    </citation>
    <scope>NUCLEOTIDE SEQUENCE</scope>
    <source>
        <plasmid evidence="1">pRGFK1654</plasmid>
    </source>
</reference>
<organism evidence="1">
    <name type="scientific">uncultured prokaryote</name>
    <dbReference type="NCBI Taxonomy" id="198431"/>
    <lineage>
        <taxon>unclassified sequences</taxon>
        <taxon>environmental samples</taxon>
    </lineage>
</organism>